<dbReference type="InterPro" id="IPR001296">
    <property type="entry name" value="Glyco_trans_1"/>
</dbReference>
<dbReference type="PANTHER" id="PTHR45947">
    <property type="entry name" value="SULFOQUINOVOSYL TRANSFERASE SQD2"/>
    <property type="match status" value="1"/>
</dbReference>
<organism evidence="2 3">
    <name type="scientific">Providencia rettgeri</name>
    <dbReference type="NCBI Taxonomy" id="587"/>
    <lineage>
        <taxon>Bacteria</taxon>
        <taxon>Pseudomonadati</taxon>
        <taxon>Pseudomonadota</taxon>
        <taxon>Gammaproteobacteria</taxon>
        <taxon>Enterobacterales</taxon>
        <taxon>Morganellaceae</taxon>
        <taxon>Providencia</taxon>
    </lineage>
</organism>
<evidence type="ECO:0000313" key="2">
    <source>
        <dbReference type="EMBL" id="MBO1915825.1"/>
    </source>
</evidence>
<evidence type="ECO:0000313" key="3">
    <source>
        <dbReference type="Proteomes" id="UP000664477"/>
    </source>
</evidence>
<dbReference type="PANTHER" id="PTHR45947:SF3">
    <property type="entry name" value="SULFOQUINOVOSYL TRANSFERASE SQD2"/>
    <property type="match status" value="1"/>
</dbReference>
<dbReference type="Proteomes" id="UP000664477">
    <property type="component" value="Unassembled WGS sequence"/>
</dbReference>
<dbReference type="Pfam" id="PF00534">
    <property type="entry name" value="Glycos_transf_1"/>
    <property type="match status" value="1"/>
</dbReference>
<dbReference type="GO" id="GO:0016757">
    <property type="term" value="F:glycosyltransferase activity"/>
    <property type="evidence" value="ECO:0007669"/>
    <property type="project" value="InterPro"/>
</dbReference>
<gene>
    <name evidence="2" type="ORF">J4727_02310</name>
</gene>
<dbReference type="EMBL" id="JAGETQ010000007">
    <property type="protein sequence ID" value="MBO1915825.1"/>
    <property type="molecule type" value="Genomic_DNA"/>
</dbReference>
<proteinExistence type="predicted"/>
<dbReference type="InterPro" id="IPR050194">
    <property type="entry name" value="Glycosyltransferase_grp1"/>
</dbReference>
<evidence type="ECO:0000259" key="1">
    <source>
        <dbReference type="Pfam" id="PF00534"/>
    </source>
</evidence>
<protein>
    <submittedName>
        <fullName evidence="2">Glycosyltransferase</fullName>
    </submittedName>
</protein>
<comment type="caution">
    <text evidence="2">The sequence shown here is derived from an EMBL/GenBank/DDBJ whole genome shotgun (WGS) entry which is preliminary data.</text>
</comment>
<dbReference type="Gene3D" id="3.40.50.2000">
    <property type="entry name" value="Glycogen Phosphorylase B"/>
    <property type="match status" value="1"/>
</dbReference>
<feature type="domain" description="Glycosyl transferase family 1" evidence="1">
    <location>
        <begin position="8"/>
        <end position="145"/>
    </location>
</feature>
<name>A0A939NDX7_PRORE</name>
<reference evidence="2" key="1">
    <citation type="submission" date="2021-03" db="EMBL/GenBank/DDBJ databases">
        <title>Molecular epidemiology and mechanisms of colistin and carbapenem resistance in Enterobacteriaceae from clinical isolates, the environment and porcine samples in Pretoria, South Africa.</title>
        <authorList>
            <person name="Bogoshi D."/>
            <person name="Mbelle N.M."/>
            <person name="Naidoo V."/>
            <person name="Osei Sekyere J."/>
        </authorList>
    </citation>
    <scope>NUCLEOTIDE SEQUENCE</scope>
    <source>
        <strain evidence="2">C052</strain>
    </source>
</reference>
<sequence length="154" mass="17081">MVGDYGSKNPKLLMNSALSILEANKNIHLVFVGDGEFRSELEFTAENYSIKIKCILGWRSDSNHILKAFDIFVLPSLWEGMPLAILEAQATGIPCIVSNIQGNNHLVQHNINGLLFSSNEEKDLTLCLNKLIDDYSLRYSLGNAGLANVRKDSL</sequence>
<dbReference type="SUPFAM" id="SSF53756">
    <property type="entry name" value="UDP-Glycosyltransferase/glycogen phosphorylase"/>
    <property type="match status" value="1"/>
</dbReference>
<dbReference type="AlphaFoldDB" id="A0A939NDX7"/>
<accession>A0A939NDX7</accession>